<feature type="domain" description="Centromere protein J C-terminal" evidence="3">
    <location>
        <begin position="1080"/>
        <end position="1113"/>
    </location>
</feature>
<feature type="compositionally biased region" description="Polar residues" evidence="2">
    <location>
        <begin position="362"/>
        <end position="374"/>
    </location>
</feature>
<dbReference type="InterPro" id="IPR058029">
    <property type="entry name" value="Tubulin-bd_CENPJ"/>
</dbReference>
<evidence type="ECO:0000256" key="2">
    <source>
        <dbReference type="SAM" id="MobiDB-lite"/>
    </source>
</evidence>
<feature type="compositionally biased region" description="Acidic residues" evidence="2">
    <location>
        <begin position="155"/>
        <end position="164"/>
    </location>
</feature>
<dbReference type="GO" id="GO:0005814">
    <property type="term" value="C:centriole"/>
    <property type="evidence" value="ECO:0007669"/>
    <property type="project" value="TreeGrafter"/>
</dbReference>
<feature type="compositionally biased region" description="Polar residues" evidence="2">
    <location>
        <begin position="655"/>
        <end position="665"/>
    </location>
</feature>
<proteinExistence type="inferred from homology"/>
<feature type="compositionally biased region" description="Basic and acidic residues" evidence="2">
    <location>
        <begin position="379"/>
        <end position="388"/>
    </location>
</feature>
<gene>
    <name evidence="5" type="ORF">TCAL_01171</name>
</gene>
<dbReference type="GO" id="GO:0005813">
    <property type="term" value="C:centrosome"/>
    <property type="evidence" value="ECO:0007669"/>
    <property type="project" value="TreeGrafter"/>
</dbReference>
<dbReference type="PANTHER" id="PTHR10331">
    <property type="entry name" value="T COMPLEX PROTEIN 10"/>
    <property type="match status" value="1"/>
</dbReference>
<dbReference type="Pfam" id="PF07202">
    <property type="entry name" value="Tcp10_C"/>
    <property type="match status" value="2"/>
</dbReference>
<dbReference type="InterPro" id="IPR047002">
    <property type="entry name" value="Tcp10_C_sf"/>
</dbReference>
<feature type="region of interest" description="Disordered" evidence="2">
    <location>
        <begin position="941"/>
        <end position="985"/>
    </location>
</feature>
<feature type="compositionally biased region" description="Polar residues" evidence="2">
    <location>
        <begin position="853"/>
        <end position="862"/>
    </location>
</feature>
<dbReference type="AlphaFoldDB" id="A0A553P071"/>
<feature type="compositionally biased region" description="Polar residues" evidence="2">
    <location>
        <begin position="125"/>
        <end position="138"/>
    </location>
</feature>
<comment type="similarity">
    <text evidence="1">Belongs to the TCP10 family.</text>
</comment>
<feature type="compositionally biased region" description="Acidic residues" evidence="2">
    <location>
        <begin position="532"/>
        <end position="553"/>
    </location>
</feature>
<evidence type="ECO:0000259" key="4">
    <source>
        <dbReference type="Pfam" id="PF25779"/>
    </source>
</evidence>
<feature type="compositionally biased region" description="Polar residues" evidence="2">
    <location>
        <begin position="292"/>
        <end position="301"/>
    </location>
</feature>
<feature type="compositionally biased region" description="Low complexity" evidence="2">
    <location>
        <begin position="323"/>
        <end position="339"/>
    </location>
</feature>
<dbReference type="Gene3D" id="2.60.450.20">
    <property type="match status" value="1"/>
</dbReference>
<feature type="compositionally biased region" description="Polar residues" evidence="2">
    <location>
        <begin position="885"/>
        <end position="919"/>
    </location>
</feature>
<accession>A0A553P071</accession>
<sequence length="1163" mass="129205">MSFQSVVAHPSTQPLHRYLNEIGGPRSTALALGPGPRAWESIMELELERKPMGNGREEVLIEDEEELDETGLGESSMDQTGFLLQRLQELKEWQKEQEMKLLRDQQKQMQQLVDQESLDDDTTIDQDFSSLNSYAATPQPQPDILQQYYSSSFESPDEDEEPEGQDVGQRSISKLDSSMPSWAQTESGHEPRTIKSNPRTPNIEEIPIVNPKKTFEELLAEKLGSEDAVSPALQDVPKVEQVPHGSPRTRSKTFLRKGSGLARYGGVGSPPKAFKRSRSTNSVTPKGDSNPRLKSSKSCSKLDTGRKVTPGSAKKTPPKRTISSYSVKSPPQKVSPPSQGNKLEVVPKKAKAIGSMKAKAPKTTNMLLPKSSLQPPEANHVHSDKENESPVYDSVEWSFREKIKKANSKHKQELEELAAFEALEEAACDSSFCSSSSKVQNLIGNVSSLPSPIIKPSSSSTPARPVIHSLQGNHLNVICQDSRDEPGINHASNLLDCQADNPGAEDPSLGPSLLEDIQKFLLQRGAVIKDDNDVDDSPSDEHDVESEDDDDDTLKDQIAGRALPLQLEEVHEDDPWGSFEDREEANSGKSNQVRFQDRLDFSPPRIPKNSPSYMIWSIFSKERERMGQQATKSSYEKSAKAKTNSNSRPGRRVSNLKTNSNSPLSQLADFPGGFDDQKFADSFLNAKLIELEKEISQFRQENIQLQNARRKLNQDKKQFQNEKEELEKSKMADKKKLEEDKRRIKRDRALLEKSAKLSTAINGQNDKKAVSELEELQTKLSRLQEELQKKETKWTNSIGKLQETVKILEKENQHLHEENYKLKMKTVTSKVSTHLGDNFAKNPIEPQVISLKDNGSCTTTNSRGGGSAKSLQSLQSLQSPDSGFRSVQSPQSSIGTNNDSLPPSNPIYSNRNPITTPCMSFSPADSLDSNVTLVSSGDLISQTQQAPELKRKDQKVNVLSTKNTHPDRNNDSNGGGGGGGASEQTLADGSVELSFHNGNRKVISPDGKTTKVFYYNDDVKESLPSGLVKYFYAQTKTWHLTYPDKKEVLQFSNGQEEIRYPDGVVQITFPDGSVKRIGSDGSEDLSFPDGTKVEVSSNGDRTLLLANGQREIHTSDYKRREYPDGTIKTLFNNGRQETRYANGRVRVKNKDGSLLHDSLSETN</sequence>
<dbReference type="PANTHER" id="PTHR10331:SF6">
    <property type="entry name" value="SPINDLE ASSEMBLY ABNORMAL 4"/>
    <property type="match status" value="1"/>
</dbReference>
<organism evidence="5 6">
    <name type="scientific">Tigriopus californicus</name>
    <name type="common">Marine copepod</name>
    <dbReference type="NCBI Taxonomy" id="6832"/>
    <lineage>
        <taxon>Eukaryota</taxon>
        <taxon>Metazoa</taxon>
        <taxon>Ecdysozoa</taxon>
        <taxon>Arthropoda</taxon>
        <taxon>Crustacea</taxon>
        <taxon>Multicrustacea</taxon>
        <taxon>Hexanauplia</taxon>
        <taxon>Copepoda</taxon>
        <taxon>Harpacticoida</taxon>
        <taxon>Harpacticidae</taxon>
        <taxon>Tigriopus</taxon>
    </lineage>
</organism>
<dbReference type="GO" id="GO:0060271">
    <property type="term" value="P:cilium assembly"/>
    <property type="evidence" value="ECO:0007669"/>
    <property type="project" value="TreeGrafter"/>
</dbReference>
<dbReference type="Pfam" id="PF25779">
    <property type="entry name" value="Tubulin-bind_CPAP"/>
    <property type="match status" value="1"/>
</dbReference>
<feature type="domain" description="CENPJ tubulin-binding region" evidence="4">
    <location>
        <begin position="210"/>
        <end position="264"/>
    </location>
</feature>
<dbReference type="EMBL" id="VCGU01000009">
    <property type="protein sequence ID" value="TRY71078.1"/>
    <property type="molecule type" value="Genomic_DNA"/>
</dbReference>
<protein>
    <submittedName>
        <fullName evidence="5">Uncharacterized protein</fullName>
    </submittedName>
</protein>
<dbReference type="Proteomes" id="UP000318571">
    <property type="component" value="Chromosome 9"/>
</dbReference>
<dbReference type="GO" id="GO:0061511">
    <property type="term" value="P:centriole elongation"/>
    <property type="evidence" value="ECO:0007669"/>
    <property type="project" value="TreeGrafter"/>
</dbReference>
<feature type="region of interest" description="Disordered" evidence="2">
    <location>
        <begin position="226"/>
        <end position="391"/>
    </location>
</feature>
<feature type="region of interest" description="Disordered" evidence="2">
    <location>
        <begin position="112"/>
        <end position="211"/>
    </location>
</feature>
<evidence type="ECO:0000259" key="3">
    <source>
        <dbReference type="Pfam" id="PF07202"/>
    </source>
</evidence>
<evidence type="ECO:0000256" key="1">
    <source>
        <dbReference type="ARBA" id="ARBA00005627"/>
    </source>
</evidence>
<name>A0A553P071_TIGCA</name>
<reference evidence="5 6" key="1">
    <citation type="journal article" date="2018" name="Nat. Ecol. Evol.">
        <title>Genomic signatures of mitonuclear coevolution across populations of Tigriopus californicus.</title>
        <authorList>
            <person name="Barreto F.S."/>
            <person name="Watson E.T."/>
            <person name="Lima T.G."/>
            <person name="Willett C.S."/>
            <person name="Edmands S."/>
            <person name="Li W."/>
            <person name="Burton R.S."/>
        </authorList>
    </citation>
    <scope>NUCLEOTIDE SEQUENCE [LARGE SCALE GENOMIC DNA]</scope>
    <source>
        <strain evidence="5 6">San Diego</strain>
    </source>
</reference>
<feature type="compositionally biased region" description="Low complexity" evidence="2">
    <location>
        <begin position="870"/>
        <end position="879"/>
    </location>
</feature>
<feature type="compositionally biased region" description="Polar residues" evidence="2">
    <location>
        <begin position="168"/>
        <end position="186"/>
    </location>
</feature>
<dbReference type="OMA" id="WQKEQEM"/>
<feature type="domain" description="Centromere protein J C-terminal" evidence="3">
    <location>
        <begin position="1117"/>
        <end position="1147"/>
    </location>
</feature>
<feature type="region of interest" description="Disordered" evidence="2">
    <location>
        <begin position="714"/>
        <end position="740"/>
    </location>
</feature>
<keyword evidence="6" id="KW-1185">Reference proteome</keyword>
<dbReference type="InterPro" id="IPR009852">
    <property type="entry name" value="CENPJ_C_dom"/>
</dbReference>
<feature type="region of interest" description="Disordered" evidence="2">
    <location>
        <begin position="627"/>
        <end position="669"/>
    </location>
</feature>
<dbReference type="STRING" id="6832.A0A553P071"/>
<evidence type="ECO:0000313" key="6">
    <source>
        <dbReference type="Proteomes" id="UP000318571"/>
    </source>
</evidence>
<feature type="region of interest" description="Disordered" evidence="2">
    <location>
        <begin position="851"/>
        <end position="921"/>
    </location>
</feature>
<dbReference type="GO" id="GO:0015631">
    <property type="term" value="F:tubulin binding"/>
    <property type="evidence" value="ECO:0007669"/>
    <property type="project" value="TreeGrafter"/>
</dbReference>
<feature type="region of interest" description="Disordered" evidence="2">
    <location>
        <begin position="528"/>
        <end position="606"/>
    </location>
</feature>
<comment type="caution">
    <text evidence="5">The sequence shown here is derived from an EMBL/GenBank/DDBJ whole genome shotgun (WGS) entry which is preliminary data.</text>
</comment>
<evidence type="ECO:0000313" key="5">
    <source>
        <dbReference type="EMBL" id="TRY71078.1"/>
    </source>
</evidence>
<dbReference type="InterPro" id="IPR026581">
    <property type="entry name" value="TCP10L/CENPJ"/>
</dbReference>